<dbReference type="Proteomes" id="UP000266841">
    <property type="component" value="Unassembled WGS sequence"/>
</dbReference>
<organism evidence="1 2">
    <name type="scientific">Thalassiosira oceanica</name>
    <name type="common">Marine diatom</name>
    <dbReference type="NCBI Taxonomy" id="159749"/>
    <lineage>
        <taxon>Eukaryota</taxon>
        <taxon>Sar</taxon>
        <taxon>Stramenopiles</taxon>
        <taxon>Ochrophyta</taxon>
        <taxon>Bacillariophyta</taxon>
        <taxon>Coscinodiscophyceae</taxon>
        <taxon>Thalassiosirophycidae</taxon>
        <taxon>Thalassiosirales</taxon>
        <taxon>Thalassiosiraceae</taxon>
        <taxon>Thalassiosira</taxon>
    </lineage>
</organism>
<comment type="caution">
    <text evidence="1">The sequence shown here is derived from an EMBL/GenBank/DDBJ whole genome shotgun (WGS) entry which is preliminary data.</text>
</comment>
<evidence type="ECO:0000313" key="2">
    <source>
        <dbReference type="Proteomes" id="UP000266841"/>
    </source>
</evidence>
<accession>K0S1U9</accession>
<evidence type="ECO:0000313" key="1">
    <source>
        <dbReference type="EMBL" id="EJK58739.1"/>
    </source>
</evidence>
<dbReference type="AlphaFoldDB" id="K0S1U9"/>
<dbReference type="eggNOG" id="ENOG502T074">
    <property type="taxonomic scope" value="Eukaryota"/>
</dbReference>
<gene>
    <name evidence="1" type="ORF">THAOC_21108</name>
</gene>
<reference evidence="1 2" key="1">
    <citation type="journal article" date="2012" name="Genome Biol.">
        <title>Genome and low-iron response of an oceanic diatom adapted to chronic iron limitation.</title>
        <authorList>
            <person name="Lommer M."/>
            <person name="Specht M."/>
            <person name="Roy A.S."/>
            <person name="Kraemer L."/>
            <person name="Andreson R."/>
            <person name="Gutowska M.A."/>
            <person name="Wolf J."/>
            <person name="Bergner S.V."/>
            <person name="Schilhabel M.B."/>
            <person name="Klostermeier U.C."/>
            <person name="Beiko R.G."/>
            <person name="Rosenstiel P."/>
            <person name="Hippler M."/>
            <person name="Laroche J."/>
        </authorList>
    </citation>
    <scope>NUCLEOTIDE SEQUENCE [LARGE SCALE GENOMIC DNA]</scope>
    <source>
        <strain evidence="1 2">CCMP1005</strain>
    </source>
</reference>
<proteinExistence type="predicted"/>
<protein>
    <submittedName>
        <fullName evidence="1">Uncharacterized protein</fullName>
    </submittedName>
</protein>
<sequence>MLGTRIASSLNRRSYERWAWDSWKRMSAAFLHSPPDPLGHIGNEEFQVAFAAFGQAIVGSTTCFKPSCMQSMMKLGGIYWLASEKEAVNFLLRKVPAIHIERYINHLSGHPSARRAPIAMVPDIHVPNYPTGRQSVNDSGSIHSSTSIAEAILEVNTGM</sequence>
<keyword evidence="2" id="KW-1185">Reference proteome</keyword>
<dbReference type="EMBL" id="AGNL01024325">
    <property type="protein sequence ID" value="EJK58739.1"/>
    <property type="molecule type" value="Genomic_DNA"/>
</dbReference>
<name>K0S1U9_THAOC</name>